<protein>
    <submittedName>
        <fullName evidence="2">GNAT family N-acetyltransferase</fullName>
    </submittedName>
</protein>
<keyword evidence="3" id="KW-1185">Reference proteome</keyword>
<feature type="domain" description="N-acetyltransferase" evidence="1">
    <location>
        <begin position="11"/>
        <end position="179"/>
    </location>
</feature>
<proteinExistence type="predicted"/>
<dbReference type="Pfam" id="PF00583">
    <property type="entry name" value="Acetyltransf_1"/>
    <property type="match status" value="1"/>
</dbReference>
<comment type="caution">
    <text evidence="2">The sequence shown here is derived from an EMBL/GenBank/DDBJ whole genome shotgun (WGS) entry which is preliminary data.</text>
</comment>
<evidence type="ECO:0000313" key="3">
    <source>
        <dbReference type="Proteomes" id="UP001501207"/>
    </source>
</evidence>
<evidence type="ECO:0000313" key="2">
    <source>
        <dbReference type="EMBL" id="GAA4302188.1"/>
    </source>
</evidence>
<dbReference type="Proteomes" id="UP001501207">
    <property type="component" value="Unassembled WGS sequence"/>
</dbReference>
<dbReference type="PANTHER" id="PTHR43415">
    <property type="entry name" value="SPERMIDINE N(1)-ACETYLTRANSFERASE"/>
    <property type="match status" value="1"/>
</dbReference>
<dbReference type="InterPro" id="IPR000182">
    <property type="entry name" value="GNAT_dom"/>
</dbReference>
<dbReference type="CDD" id="cd04301">
    <property type="entry name" value="NAT_SF"/>
    <property type="match status" value="1"/>
</dbReference>
<organism evidence="2 3">
    <name type="scientific">Compostibacter hankyongensis</name>
    <dbReference type="NCBI Taxonomy" id="1007089"/>
    <lineage>
        <taxon>Bacteria</taxon>
        <taxon>Pseudomonadati</taxon>
        <taxon>Bacteroidota</taxon>
        <taxon>Chitinophagia</taxon>
        <taxon>Chitinophagales</taxon>
        <taxon>Chitinophagaceae</taxon>
        <taxon>Compostibacter</taxon>
    </lineage>
</organism>
<gene>
    <name evidence="2" type="ORF">GCM10023143_04440</name>
</gene>
<evidence type="ECO:0000259" key="1">
    <source>
        <dbReference type="PROSITE" id="PS51186"/>
    </source>
</evidence>
<dbReference type="SUPFAM" id="SSF55729">
    <property type="entry name" value="Acyl-CoA N-acyltransferases (Nat)"/>
    <property type="match status" value="1"/>
</dbReference>
<dbReference type="PROSITE" id="PS51186">
    <property type="entry name" value="GNAT"/>
    <property type="match status" value="1"/>
</dbReference>
<dbReference type="EMBL" id="BAABFN010000001">
    <property type="protein sequence ID" value="GAA4302188.1"/>
    <property type="molecule type" value="Genomic_DNA"/>
</dbReference>
<accession>A0ABP8FFN5</accession>
<dbReference type="Gene3D" id="3.40.630.30">
    <property type="match status" value="1"/>
</dbReference>
<dbReference type="PANTHER" id="PTHR43415:SF3">
    <property type="entry name" value="GNAT-FAMILY ACETYLTRANSFERASE"/>
    <property type="match status" value="1"/>
</dbReference>
<sequence>MEYLLANGQKLRIRAAKREDAAALLQMFRLAVTETPFLMTDPREAEQLTLEQEEAFVDGYRQSANHLFLVADVGGGIAGSLTITQSKWFKQRHVGELGIVILRDYWNMGIGRRMINTMLQWVERHPLIRCLHLNVMAHNEKAIRIYKKFGFTEHGRLEKAALQPGDRYEDLILMSLWVPDR</sequence>
<reference evidence="3" key="1">
    <citation type="journal article" date="2019" name="Int. J. Syst. Evol. Microbiol.">
        <title>The Global Catalogue of Microorganisms (GCM) 10K type strain sequencing project: providing services to taxonomists for standard genome sequencing and annotation.</title>
        <authorList>
            <consortium name="The Broad Institute Genomics Platform"/>
            <consortium name="The Broad Institute Genome Sequencing Center for Infectious Disease"/>
            <person name="Wu L."/>
            <person name="Ma J."/>
        </authorList>
    </citation>
    <scope>NUCLEOTIDE SEQUENCE [LARGE SCALE GENOMIC DNA]</scope>
    <source>
        <strain evidence="3">JCM 17664</strain>
    </source>
</reference>
<dbReference type="InterPro" id="IPR016181">
    <property type="entry name" value="Acyl_CoA_acyltransferase"/>
</dbReference>
<name>A0ABP8FFN5_9BACT</name>
<dbReference type="RefSeq" id="WP_344974633.1">
    <property type="nucleotide sequence ID" value="NZ_BAABFN010000001.1"/>
</dbReference>